<dbReference type="GeneID" id="77477536"/>
<dbReference type="InterPro" id="IPR037523">
    <property type="entry name" value="VOC_core"/>
</dbReference>
<dbReference type="Gene3D" id="3.10.180.10">
    <property type="entry name" value="2,3-Dihydroxybiphenyl 1,2-Dioxygenase, domain 1"/>
    <property type="match status" value="1"/>
</dbReference>
<evidence type="ECO:0000259" key="1">
    <source>
        <dbReference type="PROSITE" id="PS51819"/>
    </source>
</evidence>
<dbReference type="PANTHER" id="PTHR36113:SF6">
    <property type="entry name" value="FOSFOMYCIN RESISTANCE PROTEIN FOSX"/>
    <property type="match status" value="1"/>
</dbReference>
<dbReference type="EMBL" id="WAAO01000003">
    <property type="protein sequence ID" value="KAB1862110.1"/>
    <property type="molecule type" value="Genomic_DNA"/>
</dbReference>
<dbReference type="RefSeq" id="WP_151459759.1">
    <property type="nucleotide sequence ID" value="NZ_CBDRDJ010000001.1"/>
</dbReference>
<evidence type="ECO:0000313" key="2">
    <source>
        <dbReference type="EMBL" id="KAB1862110.1"/>
    </source>
</evidence>
<name>A0ABQ6V2I9_9MICO</name>
<proteinExistence type="predicted"/>
<feature type="domain" description="VOC" evidence="1">
    <location>
        <begin position="3"/>
        <end position="128"/>
    </location>
</feature>
<accession>A0ABQ6V2I9</accession>
<gene>
    <name evidence="2" type="ORF">F6A08_13785</name>
</gene>
<dbReference type="PROSITE" id="PS51819">
    <property type="entry name" value="VOC"/>
    <property type="match status" value="1"/>
</dbReference>
<dbReference type="SUPFAM" id="SSF54593">
    <property type="entry name" value="Glyoxalase/Bleomycin resistance protein/Dihydroxybiphenyl dioxygenase"/>
    <property type="match status" value="1"/>
</dbReference>
<organism evidence="2 3">
    <name type="scientific">Microbacterium algeriense</name>
    <dbReference type="NCBI Taxonomy" id="2615184"/>
    <lineage>
        <taxon>Bacteria</taxon>
        <taxon>Bacillati</taxon>
        <taxon>Actinomycetota</taxon>
        <taxon>Actinomycetes</taxon>
        <taxon>Micrococcales</taxon>
        <taxon>Microbacteriaceae</taxon>
        <taxon>Microbacterium</taxon>
    </lineage>
</organism>
<dbReference type="InterPro" id="IPR051332">
    <property type="entry name" value="Fosfomycin_Res_Enzymes"/>
</dbReference>
<sequence>MPGFHHVELWIADLDATRAGWRWVLGRLGFSLDDEWTGGESWAAGGAYLTLTSSPNLSDPAHDRRRAGLNHLAFHGGARDAVDALMADASAHGWRPLYVARYPHAGGPQHYAGWLENASGFKIEVVADAE</sequence>
<dbReference type="PANTHER" id="PTHR36113">
    <property type="entry name" value="LYASE, PUTATIVE-RELATED-RELATED"/>
    <property type="match status" value="1"/>
</dbReference>
<keyword evidence="3" id="KW-1185">Reference proteome</keyword>
<dbReference type="Pfam" id="PF13669">
    <property type="entry name" value="Glyoxalase_4"/>
    <property type="match status" value="1"/>
</dbReference>
<dbReference type="Proteomes" id="UP000478836">
    <property type="component" value="Unassembled WGS sequence"/>
</dbReference>
<evidence type="ECO:0000313" key="3">
    <source>
        <dbReference type="Proteomes" id="UP000478836"/>
    </source>
</evidence>
<comment type="caution">
    <text evidence="2">The sequence shown here is derived from an EMBL/GenBank/DDBJ whole genome shotgun (WGS) entry which is preliminary data.</text>
</comment>
<dbReference type="InterPro" id="IPR029068">
    <property type="entry name" value="Glyas_Bleomycin-R_OHBP_Dase"/>
</dbReference>
<protein>
    <submittedName>
        <fullName evidence="2">Glyoxalase</fullName>
    </submittedName>
</protein>
<reference evidence="3" key="1">
    <citation type="submission" date="2019-09" db="EMBL/GenBank/DDBJ databases">
        <title>Whole genome sequencing of Microbacterium maritypicum.</title>
        <authorList>
            <person name="Lenchi N."/>
        </authorList>
    </citation>
    <scope>NUCLEOTIDE SEQUENCE [LARGE SCALE GENOMIC DNA]</scope>
    <source>
        <strain evidence="3">G1</strain>
    </source>
</reference>